<sequence length="587" mass="63095">MDTPFNLRRRRRNHLDATAGREVVFCHQCRNEWYNDEHPGLDCPECGSGASEIVTDDHDPRETFEFPALNFSSTRSPPPRPPVDGDSDPEEDDIDSFSRGTTGHPGPYRTRRQAGGNSEDILTRFTEMLMNDLGGSRPPNRATHSPLFPPGAPREDAQAGGQASGPTPAESMNPFWGFPPPGAPGTVQRTTFRSGPSGSTTYTIVSSSSVQTGPGANFPSPFPALFGSLMGASFGENANRAGGAGTAGGAGAAAGAGPRPVWPNGLEGGVQALLASLLNPQAAVHGDAVYSQEALDRIITSLMEANPQSNAAPPATDDAIGRLEKKKVDDKMLGAEGKAECTICMDDLTKGDEVTVLPCSHWFHGECVSLWLKQHNTCPICRAAIEQRNGRGGSAQQQQPQPQQQPQSQQQQQQQQQQPPRWDLPRTADPGGARVLFGTSTSFMGHDQAARPSPAQSSRTARENEERLNAIRTAANSDGLLSNNPFLPRRDSRSPTRRSYVRGYTTQRVRSPSSQDHDQQRTGWSFHDNGETSTGTRLGSSNSRDGRDRDHDSQNGQSNSGGGALSWFRNHFGHGSGGSSDRGNRGR</sequence>
<feature type="compositionally biased region" description="Polar residues" evidence="9">
    <location>
        <begin position="187"/>
        <end position="196"/>
    </location>
</feature>
<evidence type="ECO:0000256" key="9">
    <source>
        <dbReference type="SAM" id="MobiDB-lite"/>
    </source>
</evidence>
<accession>A0AA40F497</accession>
<dbReference type="Proteomes" id="UP001172155">
    <property type="component" value="Unassembled WGS sequence"/>
</dbReference>
<dbReference type="InterPro" id="IPR011016">
    <property type="entry name" value="Znf_RING-CH"/>
</dbReference>
<dbReference type="FunFam" id="3.30.40.10:FF:000127">
    <property type="entry name" value="E3 ubiquitin-protein ligase RNF181"/>
    <property type="match status" value="1"/>
</dbReference>
<evidence type="ECO:0000256" key="8">
    <source>
        <dbReference type="PROSITE-ProRule" id="PRU00175"/>
    </source>
</evidence>
<feature type="region of interest" description="Disordered" evidence="9">
    <location>
        <begin position="389"/>
        <end position="587"/>
    </location>
</feature>
<feature type="compositionally biased region" description="Acidic residues" evidence="9">
    <location>
        <begin position="85"/>
        <end position="95"/>
    </location>
</feature>
<feature type="compositionally biased region" description="Polar residues" evidence="9">
    <location>
        <begin position="474"/>
        <end position="485"/>
    </location>
</feature>
<dbReference type="EC" id="2.3.2.27" evidence="2"/>
<dbReference type="SMART" id="SM00184">
    <property type="entry name" value="RING"/>
    <property type="match status" value="1"/>
</dbReference>
<keyword evidence="7" id="KW-0862">Zinc</keyword>
<feature type="compositionally biased region" description="Polar residues" evidence="9">
    <location>
        <begin position="504"/>
        <end position="514"/>
    </location>
</feature>
<dbReference type="GO" id="GO:0008270">
    <property type="term" value="F:zinc ion binding"/>
    <property type="evidence" value="ECO:0007669"/>
    <property type="project" value="UniProtKB-KW"/>
</dbReference>
<keyword evidence="4" id="KW-0479">Metal-binding</keyword>
<evidence type="ECO:0000256" key="5">
    <source>
        <dbReference type="ARBA" id="ARBA00022771"/>
    </source>
</evidence>
<dbReference type="EMBL" id="JAUKUD010000002">
    <property type="protein sequence ID" value="KAK0750978.1"/>
    <property type="molecule type" value="Genomic_DNA"/>
</dbReference>
<dbReference type="GO" id="GO:0016567">
    <property type="term" value="P:protein ubiquitination"/>
    <property type="evidence" value="ECO:0007669"/>
    <property type="project" value="UniProtKB-ARBA"/>
</dbReference>
<evidence type="ECO:0000259" key="10">
    <source>
        <dbReference type="PROSITE" id="PS50089"/>
    </source>
</evidence>
<evidence type="ECO:0000256" key="6">
    <source>
        <dbReference type="ARBA" id="ARBA00022786"/>
    </source>
</evidence>
<evidence type="ECO:0000256" key="4">
    <source>
        <dbReference type="ARBA" id="ARBA00022723"/>
    </source>
</evidence>
<evidence type="ECO:0000256" key="3">
    <source>
        <dbReference type="ARBA" id="ARBA00022679"/>
    </source>
</evidence>
<feature type="compositionally biased region" description="Low complexity" evidence="9">
    <location>
        <begin position="396"/>
        <end position="420"/>
    </location>
</feature>
<feature type="domain" description="RING-type" evidence="10">
    <location>
        <begin position="341"/>
        <end position="382"/>
    </location>
</feature>
<keyword evidence="5 8" id="KW-0863">Zinc-finger</keyword>
<proteinExistence type="predicted"/>
<evidence type="ECO:0000313" key="12">
    <source>
        <dbReference type="Proteomes" id="UP001172155"/>
    </source>
</evidence>
<keyword evidence="6" id="KW-0833">Ubl conjugation pathway</keyword>
<feature type="compositionally biased region" description="Basic and acidic residues" evidence="9">
    <location>
        <begin position="460"/>
        <end position="469"/>
    </location>
</feature>
<dbReference type="GO" id="GO:0006511">
    <property type="term" value="P:ubiquitin-dependent protein catabolic process"/>
    <property type="evidence" value="ECO:0007669"/>
    <property type="project" value="TreeGrafter"/>
</dbReference>
<dbReference type="SMART" id="SM00744">
    <property type="entry name" value="RINGv"/>
    <property type="match status" value="1"/>
</dbReference>
<dbReference type="PROSITE" id="PS50089">
    <property type="entry name" value="ZF_RING_2"/>
    <property type="match status" value="1"/>
</dbReference>
<evidence type="ECO:0000313" key="11">
    <source>
        <dbReference type="EMBL" id="KAK0750978.1"/>
    </source>
</evidence>
<feature type="region of interest" description="Disordered" evidence="9">
    <location>
        <begin position="61"/>
        <end position="118"/>
    </location>
</feature>
<dbReference type="Gene3D" id="3.30.40.10">
    <property type="entry name" value="Zinc/RING finger domain, C3HC4 (zinc finger)"/>
    <property type="match status" value="1"/>
</dbReference>
<keyword evidence="12" id="KW-1185">Reference proteome</keyword>
<keyword evidence="3" id="KW-0808">Transferase</keyword>
<dbReference type="InterPro" id="IPR051834">
    <property type="entry name" value="RING_finger_E3_ligase"/>
</dbReference>
<dbReference type="SUPFAM" id="SSF57850">
    <property type="entry name" value="RING/U-box"/>
    <property type="match status" value="1"/>
</dbReference>
<organism evidence="11 12">
    <name type="scientific">Schizothecium vesticola</name>
    <dbReference type="NCBI Taxonomy" id="314040"/>
    <lineage>
        <taxon>Eukaryota</taxon>
        <taxon>Fungi</taxon>
        <taxon>Dikarya</taxon>
        <taxon>Ascomycota</taxon>
        <taxon>Pezizomycotina</taxon>
        <taxon>Sordariomycetes</taxon>
        <taxon>Sordariomycetidae</taxon>
        <taxon>Sordariales</taxon>
        <taxon>Schizotheciaceae</taxon>
        <taxon>Schizothecium</taxon>
    </lineage>
</organism>
<evidence type="ECO:0000256" key="1">
    <source>
        <dbReference type="ARBA" id="ARBA00000900"/>
    </source>
</evidence>
<reference evidence="11" key="1">
    <citation type="submission" date="2023-06" db="EMBL/GenBank/DDBJ databases">
        <title>Genome-scale phylogeny and comparative genomics of the fungal order Sordariales.</title>
        <authorList>
            <consortium name="Lawrence Berkeley National Laboratory"/>
            <person name="Hensen N."/>
            <person name="Bonometti L."/>
            <person name="Westerberg I."/>
            <person name="Brannstrom I.O."/>
            <person name="Guillou S."/>
            <person name="Cros-Aarteil S."/>
            <person name="Calhoun S."/>
            <person name="Haridas S."/>
            <person name="Kuo A."/>
            <person name="Mondo S."/>
            <person name="Pangilinan J."/>
            <person name="Riley R."/>
            <person name="LaButti K."/>
            <person name="Andreopoulos B."/>
            <person name="Lipzen A."/>
            <person name="Chen C."/>
            <person name="Yanf M."/>
            <person name="Daum C."/>
            <person name="Ng V."/>
            <person name="Clum A."/>
            <person name="Steindorff A."/>
            <person name="Ohm R."/>
            <person name="Martin F."/>
            <person name="Silar P."/>
            <person name="Natvig D."/>
            <person name="Lalanne C."/>
            <person name="Gautier V."/>
            <person name="Ament-velasquez S.L."/>
            <person name="Kruys A."/>
            <person name="Hutchinson M.I."/>
            <person name="Powell A.J."/>
            <person name="Barry K."/>
            <person name="Miller A.N."/>
            <person name="Grigoriev I.V."/>
            <person name="Debuchy R."/>
            <person name="Gladieux P."/>
            <person name="Thoren M.H."/>
            <person name="Johannesson H."/>
        </authorList>
    </citation>
    <scope>NUCLEOTIDE SEQUENCE</scope>
    <source>
        <strain evidence="11">SMH3187-1</strain>
    </source>
</reference>
<dbReference type="CDD" id="cd16454">
    <property type="entry name" value="RING-H2_PA-TM-RING"/>
    <property type="match status" value="1"/>
</dbReference>
<dbReference type="AlphaFoldDB" id="A0AA40F497"/>
<dbReference type="Pfam" id="PF13639">
    <property type="entry name" value="zf-RING_2"/>
    <property type="match status" value="1"/>
</dbReference>
<name>A0AA40F497_9PEZI</name>
<feature type="compositionally biased region" description="Basic and acidic residues" evidence="9">
    <location>
        <begin position="544"/>
        <end position="553"/>
    </location>
</feature>
<dbReference type="PANTHER" id="PTHR45931:SF3">
    <property type="entry name" value="RING ZINC FINGER-CONTAINING PROTEIN"/>
    <property type="match status" value="1"/>
</dbReference>
<evidence type="ECO:0000256" key="2">
    <source>
        <dbReference type="ARBA" id="ARBA00012483"/>
    </source>
</evidence>
<comment type="caution">
    <text evidence="11">The sequence shown here is derived from an EMBL/GenBank/DDBJ whole genome shotgun (WGS) entry which is preliminary data.</text>
</comment>
<feature type="region of interest" description="Disordered" evidence="9">
    <location>
        <begin position="131"/>
        <end position="211"/>
    </location>
</feature>
<feature type="compositionally biased region" description="Polar residues" evidence="9">
    <location>
        <begin position="531"/>
        <end position="543"/>
    </location>
</feature>
<protein>
    <recommendedName>
        <fullName evidence="2">RING-type E3 ubiquitin transferase</fullName>
        <ecNumber evidence="2">2.3.2.27</ecNumber>
    </recommendedName>
</protein>
<dbReference type="PANTHER" id="PTHR45931">
    <property type="entry name" value="SI:CH211-59O9.10"/>
    <property type="match status" value="1"/>
</dbReference>
<comment type="catalytic activity">
    <reaction evidence="1">
        <text>S-ubiquitinyl-[E2 ubiquitin-conjugating enzyme]-L-cysteine + [acceptor protein]-L-lysine = [E2 ubiquitin-conjugating enzyme]-L-cysteine + N(6)-ubiquitinyl-[acceptor protein]-L-lysine.</text>
        <dbReference type="EC" id="2.3.2.27"/>
    </reaction>
</comment>
<gene>
    <name evidence="11" type="ORF">B0T18DRAFT_387173</name>
</gene>
<feature type="compositionally biased region" description="Low complexity" evidence="9">
    <location>
        <begin position="197"/>
        <end position="211"/>
    </location>
</feature>
<dbReference type="InterPro" id="IPR001841">
    <property type="entry name" value="Znf_RING"/>
</dbReference>
<dbReference type="GO" id="GO:0005634">
    <property type="term" value="C:nucleus"/>
    <property type="evidence" value="ECO:0007669"/>
    <property type="project" value="TreeGrafter"/>
</dbReference>
<evidence type="ECO:0000256" key="7">
    <source>
        <dbReference type="ARBA" id="ARBA00022833"/>
    </source>
</evidence>
<dbReference type="InterPro" id="IPR013083">
    <property type="entry name" value="Znf_RING/FYVE/PHD"/>
</dbReference>
<dbReference type="GO" id="GO:0061630">
    <property type="term" value="F:ubiquitin protein ligase activity"/>
    <property type="evidence" value="ECO:0007669"/>
    <property type="project" value="UniProtKB-EC"/>
</dbReference>